<comment type="caution">
    <text evidence="2">The sequence shown here is derived from an EMBL/GenBank/DDBJ whole genome shotgun (WGS) entry which is preliminary data.</text>
</comment>
<dbReference type="AlphaFoldDB" id="A0A6H9V4T0"/>
<dbReference type="EMBL" id="VZRB01000008">
    <property type="protein sequence ID" value="KAB1146812.1"/>
    <property type="molecule type" value="Genomic_DNA"/>
</dbReference>
<evidence type="ECO:0000313" key="2">
    <source>
        <dbReference type="EMBL" id="KAB1146812.1"/>
    </source>
</evidence>
<evidence type="ECO:0000313" key="3">
    <source>
        <dbReference type="Proteomes" id="UP000442707"/>
    </source>
</evidence>
<protein>
    <submittedName>
        <fullName evidence="2">MerR family transcriptional regulator</fullName>
    </submittedName>
</protein>
<evidence type="ECO:0000256" key="1">
    <source>
        <dbReference type="SAM" id="MobiDB-lite"/>
    </source>
</evidence>
<feature type="region of interest" description="Disordered" evidence="1">
    <location>
        <begin position="103"/>
        <end position="124"/>
    </location>
</feature>
<dbReference type="Proteomes" id="UP000442707">
    <property type="component" value="Unassembled WGS sequence"/>
</dbReference>
<feature type="region of interest" description="Disordered" evidence="1">
    <location>
        <begin position="1"/>
        <end position="31"/>
    </location>
</feature>
<accession>A0A6H9V4T0</accession>
<organism evidence="2 3">
    <name type="scientific">Streptomyces luteolifulvus</name>
    <dbReference type="NCBI Taxonomy" id="2615112"/>
    <lineage>
        <taxon>Bacteria</taxon>
        <taxon>Bacillati</taxon>
        <taxon>Actinomycetota</taxon>
        <taxon>Actinomycetes</taxon>
        <taxon>Kitasatosporales</taxon>
        <taxon>Streptomycetaceae</taxon>
        <taxon>Streptomyces</taxon>
    </lineage>
</organism>
<name>A0A6H9V4T0_9ACTN</name>
<proteinExistence type="predicted"/>
<keyword evidence="3" id="KW-1185">Reference proteome</keyword>
<reference evidence="2 3" key="1">
    <citation type="submission" date="2019-09" db="EMBL/GenBank/DDBJ databases">
        <title>Screening of Novel Bioactive Compounds from Soil-Associated.</title>
        <authorList>
            <person name="Zhao S."/>
        </authorList>
    </citation>
    <scope>NUCLEOTIDE SEQUENCE [LARGE SCALE GENOMIC DNA]</scope>
    <source>
        <strain evidence="2 3">HIT-DPA4</strain>
    </source>
</reference>
<gene>
    <name evidence="2" type="ORF">F7R91_14640</name>
</gene>
<sequence>MLDRGTRVTSRPSSPRREQSGGGFRTPAGGDVVAYPNPDGLDIHIAQLDGNDDLGDLWEAARAAGVKPGTIRVWMTRGKIEPVLDGEAGQYFHLPTIRRAAVGGAKHTPADPAANSRGPHARAA</sequence>